<dbReference type="AlphaFoldDB" id="A0A538SNG6"/>
<evidence type="ECO:0000256" key="2">
    <source>
        <dbReference type="ARBA" id="ARBA00023125"/>
    </source>
</evidence>
<evidence type="ECO:0000259" key="4">
    <source>
        <dbReference type="PROSITE" id="PS50987"/>
    </source>
</evidence>
<sequence>MSPVHAARRQGAKVRPAATAQGAADIELARLAKALGHPARVAIVRMLADGGECVCGDIVSRLPLAQATVSQHLKVLKEAGLIQGEIDPPRVCYCIRPEAVKRLQTLVGEIGPAATRRER</sequence>
<keyword evidence="1" id="KW-0805">Transcription regulation</keyword>
<organism evidence="5 6">
    <name type="scientific">Eiseniibacteriota bacterium</name>
    <dbReference type="NCBI Taxonomy" id="2212470"/>
    <lineage>
        <taxon>Bacteria</taxon>
        <taxon>Candidatus Eiseniibacteriota</taxon>
    </lineage>
</organism>
<dbReference type="SMART" id="SM00418">
    <property type="entry name" value="HTH_ARSR"/>
    <property type="match status" value="1"/>
</dbReference>
<dbReference type="GO" id="GO:0003700">
    <property type="term" value="F:DNA-binding transcription factor activity"/>
    <property type="evidence" value="ECO:0007669"/>
    <property type="project" value="InterPro"/>
</dbReference>
<dbReference type="InterPro" id="IPR011991">
    <property type="entry name" value="ArsR-like_HTH"/>
</dbReference>
<dbReference type="PROSITE" id="PS50987">
    <property type="entry name" value="HTH_ARSR_2"/>
    <property type="match status" value="1"/>
</dbReference>
<gene>
    <name evidence="5" type="ORF">E6K72_08805</name>
</gene>
<dbReference type="CDD" id="cd00090">
    <property type="entry name" value="HTH_ARSR"/>
    <property type="match status" value="1"/>
</dbReference>
<evidence type="ECO:0000256" key="1">
    <source>
        <dbReference type="ARBA" id="ARBA00023015"/>
    </source>
</evidence>
<evidence type="ECO:0000313" key="6">
    <source>
        <dbReference type="Proteomes" id="UP000317716"/>
    </source>
</evidence>
<dbReference type="NCBIfam" id="NF033788">
    <property type="entry name" value="HTH_metalloreg"/>
    <property type="match status" value="1"/>
</dbReference>
<dbReference type="PANTHER" id="PTHR33154">
    <property type="entry name" value="TRANSCRIPTIONAL REGULATOR, ARSR FAMILY"/>
    <property type="match status" value="1"/>
</dbReference>
<reference evidence="5 6" key="1">
    <citation type="journal article" date="2019" name="Nat. Microbiol.">
        <title>Mediterranean grassland soil C-N compound turnover is dependent on rainfall and depth, and is mediated by genomically divergent microorganisms.</title>
        <authorList>
            <person name="Diamond S."/>
            <person name="Andeer P.F."/>
            <person name="Li Z."/>
            <person name="Crits-Christoph A."/>
            <person name="Burstein D."/>
            <person name="Anantharaman K."/>
            <person name="Lane K.R."/>
            <person name="Thomas B.C."/>
            <person name="Pan C."/>
            <person name="Northen T.R."/>
            <person name="Banfield J.F."/>
        </authorList>
    </citation>
    <scope>NUCLEOTIDE SEQUENCE [LARGE SCALE GENOMIC DNA]</scope>
    <source>
        <strain evidence="5">WS_2</strain>
    </source>
</reference>
<dbReference type="PANTHER" id="PTHR33154:SF15">
    <property type="entry name" value="REGULATORY PROTEIN ARSR"/>
    <property type="match status" value="1"/>
</dbReference>
<dbReference type="Proteomes" id="UP000317716">
    <property type="component" value="Unassembled WGS sequence"/>
</dbReference>
<evidence type="ECO:0000256" key="3">
    <source>
        <dbReference type="ARBA" id="ARBA00023163"/>
    </source>
</evidence>
<accession>A0A538SNG6</accession>
<comment type="caution">
    <text evidence="5">The sequence shown here is derived from an EMBL/GenBank/DDBJ whole genome shotgun (WGS) entry which is preliminary data.</text>
</comment>
<feature type="domain" description="HTH arsR-type" evidence="4">
    <location>
        <begin position="20"/>
        <end position="115"/>
    </location>
</feature>
<keyword evidence="3" id="KW-0804">Transcription</keyword>
<proteinExistence type="predicted"/>
<keyword evidence="2" id="KW-0238">DNA-binding</keyword>
<dbReference type="Gene3D" id="1.10.10.10">
    <property type="entry name" value="Winged helix-like DNA-binding domain superfamily/Winged helix DNA-binding domain"/>
    <property type="match status" value="1"/>
</dbReference>
<dbReference type="GO" id="GO:0003677">
    <property type="term" value="F:DNA binding"/>
    <property type="evidence" value="ECO:0007669"/>
    <property type="project" value="UniProtKB-KW"/>
</dbReference>
<protein>
    <submittedName>
        <fullName evidence="5">Winged helix-turn-helix transcriptional regulator</fullName>
    </submittedName>
</protein>
<dbReference type="SUPFAM" id="SSF46785">
    <property type="entry name" value="Winged helix' DNA-binding domain"/>
    <property type="match status" value="1"/>
</dbReference>
<dbReference type="InterPro" id="IPR001845">
    <property type="entry name" value="HTH_ArsR_DNA-bd_dom"/>
</dbReference>
<dbReference type="EMBL" id="VBOS01000310">
    <property type="protein sequence ID" value="TMQ52918.1"/>
    <property type="molecule type" value="Genomic_DNA"/>
</dbReference>
<evidence type="ECO:0000313" key="5">
    <source>
        <dbReference type="EMBL" id="TMQ52918.1"/>
    </source>
</evidence>
<dbReference type="InterPro" id="IPR036390">
    <property type="entry name" value="WH_DNA-bd_sf"/>
</dbReference>
<dbReference type="PRINTS" id="PR00778">
    <property type="entry name" value="HTHARSR"/>
</dbReference>
<name>A0A538SNG6_UNCEI</name>
<dbReference type="InterPro" id="IPR036388">
    <property type="entry name" value="WH-like_DNA-bd_sf"/>
</dbReference>
<dbReference type="InterPro" id="IPR051081">
    <property type="entry name" value="HTH_MetalResp_TranReg"/>
</dbReference>
<dbReference type="Pfam" id="PF01022">
    <property type="entry name" value="HTH_5"/>
    <property type="match status" value="1"/>
</dbReference>